<evidence type="ECO:0000256" key="2">
    <source>
        <dbReference type="SAM" id="SignalP"/>
    </source>
</evidence>
<evidence type="ECO:0000256" key="1">
    <source>
        <dbReference type="SAM" id="Phobius"/>
    </source>
</evidence>
<feature type="signal peptide" evidence="2">
    <location>
        <begin position="1"/>
        <end position="21"/>
    </location>
</feature>
<dbReference type="PANTHER" id="PTHR21879:SF6">
    <property type="entry name" value="OSIRIS 19, ISOFORM A"/>
    <property type="match status" value="1"/>
</dbReference>
<keyword evidence="4" id="KW-1185">Reference proteome</keyword>
<keyword evidence="1" id="KW-0472">Membrane</keyword>
<comment type="caution">
    <text evidence="3">The sequence shown here is derived from an EMBL/GenBank/DDBJ whole genome shotgun (WGS) entry which is preliminary data.</text>
</comment>
<keyword evidence="1" id="KW-1133">Transmembrane helix</keyword>
<dbReference type="EMBL" id="WJQU01000003">
    <property type="protein sequence ID" value="KAJ6637521.1"/>
    <property type="molecule type" value="Genomic_DNA"/>
</dbReference>
<keyword evidence="1" id="KW-0812">Transmembrane</keyword>
<feature type="transmembrane region" description="Helical" evidence="1">
    <location>
        <begin position="188"/>
        <end position="208"/>
    </location>
</feature>
<organism evidence="3 4">
    <name type="scientific">Pseudolycoriella hygida</name>
    <dbReference type="NCBI Taxonomy" id="35572"/>
    <lineage>
        <taxon>Eukaryota</taxon>
        <taxon>Metazoa</taxon>
        <taxon>Ecdysozoa</taxon>
        <taxon>Arthropoda</taxon>
        <taxon>Hexapoda</taxon>
        <taxon>Insecta</taxon>
        <taxon>Pterygota</taxon>
        <taxon>Neoptera</taxon>
        <taxon>Endopterygota</taxon>
        <taxon>Diptera</taxon>
        <taxon>Nematocera</taxon>
        <taxon>Sciaroidea</taxon>
        <taxon>Sciaridae</taxon>
        <taxon>Pseudolycoriella</taxon>
    </lineage>
</organism>
<proteinExistence type="predicted"/>
<dbReference type="Pfam" id="PF07898">
    <property type="entry name" value="DUF1676"/>
    <property type="match status" value="1"/>
</dbReference>
<dbReference type="PANTHER" id="PTHR21879">
    <property type="entry name" value="FI03362P-RELATED-RELATED"/>
    <property type="match status" value="1"/>
</dbReference>
<evidence type="ECO:0008006" key="5">
    <source>
        <dbReference type="Google" id="ProtNLM"/>
    </source>
</evidence>
<dbReference type="Proteomes" id="UP001151699">
    <property type="component" value="Chromosome X"/>
</dbReference>
<keyword evidence="2" id="KW-0732">Signal</keyword>
<dbReference type="GO" id="GO:0016020">
    <property type="term" value="C:membrane"/>
    <property type="evidence" value="ECO:0007669"/>
    <property type="project" value="TreeGrafter"/>
</dbReference>
<dbReference type="InterPro" id="IPR012464">
    <property type="entry name" value="DUF1676"/>
</dbReference>
<dbReference type="AlphaFoldDB" id="A0A9Q0MT65"/>
<dbReference type="OrthoDB" id="6622845at2759"/>
<evidence type="ECO:0000313" key="3">
    <source>
        <dbReference type="EMBL" id="KAJ6637521.1"/>
    </source>
</evidence>
<evidence type="ECO:0000313" key="4">
    <source>
        <dbReference type="Proteomes" id="UP001151699"/>
    </source>
</evidence>
<gene>
    <name evidence="3" type="ORF">Bhyg_10252</name>
</gene>
<reference evidence="3" key="1">
    <citation type="submission" date="2022-07" db="EMBL/GenBank/DDBJ databases">
        <authorList>
            <person name="Trinca V."/>
            <person name="Uliana J.V.C."/>
            <person name="Torres T.T."/>
            <person name="Ward R.J."/>
            <person name="Monesi N."/>
        </authorList>
    </citation>
    <scope>NUCLEOTIDE SEQUENCE</scope>
    <source>
        <strain evidence="3">HSMRA1968</strain>
        <tissue evidence="3">Whole embryos</tissue>
    </source>
</reference>
<feature type="chain" id="PRO_5040478894" description="Osiris 19" evidence="2">
    <location>
        <begin position="22"/>
        <end position="245"/>
    </location>
</feature>
<accession>A0A9Q0MT65</accession>
<protein>
    <recommendedName>
        <fullName evidence="5">Osiris 19</fullName>
    </recommendedName>
</protein>
<name>A0A9Q0MT65_9DIPT</name>
<feature type="transmembrane region" description="Helical" evidence="1">
    <location>
        <begin position="158"/>
        <end position="182"/>
    </location>
</feature>
<sequence>MARQYLIKFVVIVALIEVAVCNPAKPSFWKGTQLDSTVEEMRSNCATGSDAIACMKFKVVNFLDTIFQKDNFKLFDDTEVRKNDFVGNDNTARGESDAVDVIEKYIESHDVTFSVPIADAKITVSPKNLNNNELTFNVKYFNEGKSASEARKSKLKKIVIPIMVFVLLKAMTLIPLALGVLGLKAWNALQLSFFSFVISTAMAIFQLCKKIATDNHHPQIAAHAPWDTRSFVDAAAQDIAYSAHK</sequence>